<evidence type="ECO:0000313" key="1">
    <source>
        <dbReference type="EMBL" id="CAA9290391.1"/>
    </source>
</evidence>
<sequence length="325" mass="38094">MDTKQQSLKTGIFHFFLFRWAFMIELVRSITRYLKLALFYQKREVIKALGEGNAIERTPPKVIAVIPHITTVEEAKNREKAQAKIEKLQTTIDGLLASFAHCHLTIVIKTVADRYITAYLPDYQIGCIEVQEEIDIDPMFIGFRCQDELIKRVEDFDWFVFLEDDIILQDSFILEKLIRFNTKGGSDRDILLPNRYELWEVTKRYIDLTIDAEMDWSKLSTLEIDGVKFSECTNPHSGFFCLSKLQLRRWIESGREWKDKNLGFGGPRECAATYSLLECFSLYKPHASNLHFFEVKHYDTKYSQLYPEQAPEYIFSSIKDFSKQN</sequence>
<accession>A0A6J4JXM2</accession>
<dbReference type="AlphaFoldDB" id="A0A6J4JXM2"/>
<proteinExistence type="predicted"/>
<dbReference type="EMBL" id="CADCTM010000748">
    <property type="protein sequence ID" value="CAA9290391.1"/>
    <property type="molecule type" value="Genomic_DNA"/>
</dbReference>
<protein>
    <submittedName>
        <fullName evidence="1">Uncharacterized protein</fullName>
    </submittedName>
</protein>
<organism evidence="1">
    <name type="scientific">uncultured Coleofasciculus sp</name>
    <dbReference type="NCBI Taxonomy" id="1267456"/>
    <lineage>
        <taxon>Bacteria</taxon>
        <taxon>Bacillati</taxon>
        <taxon>Cyanobacteriota</taxon>
        <taxon>Cyanophyceae</taxon>
        <taxon>Coleofasciculales</taxon>
        <taxon>Coleofasciculaceae</taxon>
        <taxon>Coleofasciculus</taxon>
        <taxon>environmental samples</taxon>
    </lineage>
</organism>
<reference evidence="1" key="1">
    <citation type="submission" date="2020-02" db="EMBL/GenBank/DDBJ databases">
        <authorList>
            <person name="Meier V. D."/>
        </authorList>
    </citation>
    <scope>NUCLEOTIDE SEQUENCE</scope>
    <source>
        <strain evidence="1">AVDCRST_MAG92</strain>
    </source>
</reference>
<name>A0A6J4JXM2_9CYAN</name>
<gene>
    <name evidence="1" type="ORF">AVDCRST_MAG92-4311</name>
</gene>